<protein>
    <submittedName>
        <fullName evidence="1">Uncharacterized protein</fullName>
    </submittedName>
</protein>
<keyword evidence="2" id="KW-1185">Reference proteome</keyword>
<sequence length="71" mass="7840">MLNGLLDKCEIVIVCPQCSEQLVKSIGWLRNQGQFACDCGAAFDTNQLAADIRKVEKSVEDFGTKVGKLRH</sequence>
<dbReference type="Proteomes" id="UP000194137">
    <property type="component" value="Chromosome"/>
</dbReference>
<dbReference type="AlphaFoldDB" id="A0A1W6ZXA1"/>
<proteinExistence type="predicted"/>
<name>A0A1W6ZXA1_9HYPH</name>
<evidence type="ECO:0000313" key="1">
    <source>
        <dbReference type="EMBL" id="ARQ01908.1"/>
    </source>
</evidence>
<organism evidence="1 2">
    <name type="scientific">Pseudorhodoplanes sinuspersici</name>
    <dbReference type="NCBI Taxonomy" id="1235591"/>
    <lineage>
        <taxon>Bacteria</taxon>
        <taxon>Pseudomonadati</taxon>
        <taxon>Pseudomonadota</taxon>
        <taxon>Alphaproteobacteria</taxon>
        <taxon>Hyphomicrobiales</taxon>
        <taxon>Pseudorhodoplanes</taxon>
    </lineage>
</organism>
<dbReference type="EMBL" id="CP021112">
    <property type="protein sequence ID" value="ARQ01908.1"/>
    <property type="molecule type" value="Genomic_DNA"/>
</dbReference>
<gene>
    <name evidence="1" type="ORF">CAK95_24520</name>
</gene>
<evidence type="ECO:0000313" key="2">
    <source>
        <dbReference type="Proteomes" id="UP000194137"/>
    </source>
</evidence>
<accession>A0A1W6ZXA1</accession>
<dbReference type="KEGG" id="psin:CAK95_24520"/>
<reference evidence="1 2" key="1">
    <citation type="submission" date="2017-05" db="EMBL/GenBank/DDBJ databases">
        <title>Full genome sequence of Pseudorhodoplanes sinuspersici.</title>
        <authorList>
            <person name="Dastgheib S.M.M."/>
            <person name="Shavandi M."/>
            <person name="Tirandaz H."/>
        </authorList>
    </citation>
    <scope>NUCLEOTIDE SEQUENCE [LARGE SCALE GENOMIC DNA]</scope>
    <source>
        <strain evidence="1 2">RIPI110</strain>
    </source>
</reference>